<proteinExistence type="predicted"/>
<name>A0A8S9SQG1_BRACR</name>
<comment type="caution">
    <text evidence="1">The sequence shown here is derived from an EMBL/GenBank/DDBJ whole genome shotgun (WGS) entry which is preliminary data.</text>
</comment>
<evidence type="ECO:0000313" key="1">
    <source>
        <dbReference type="EMBL" id="KAF3603018.1"/>
    </source>
</evidence>
<dbReference type="AlphaFoldDB" id="A0A8S9SQG1"/>
<organism evidence="1 2">
    <name type="scientific">Brassica cretica</name>
    <name type="common">Mustard</name>
    <dbReference type="NCBI Taxonomy" id="69181"/>
    <lineage>
        <taxon>Eukaryota</taxon>
        <taxon>Viridiplantae</taxon>
        <taxon>Streptophyta</taxon>
        <taxon>Embryophyta</taxon>
        <taxon>Tracheophyta</taxon>
        <taxon>Spermatophyta</taxon>
        <taxon>Magnoliopsida</taxon>
        <taxon>eudicotyledons</taxon>
        <taxon>Gunneridae</taxon>
        <taxon>Pentapetalae</taxon>
        <taxon>rosids</taxon>
        <taxon>malvids</taxon>
        <taxon>Brassicales</taxon>
        <taxon>Brassicaceae</taxon>
        <taxon>Brassiceae</taxon>
        <taxon>Brassica</taxon>
    </lineage>
</organism>
<sequence length="75" mass="8220">MGLSLPSELECQTLKRGSHPQYLHTGVAAPRLSLWKSDPWRTGGVKFPFAMKSQNAFDGENFFATATPFGSFAIS</sequence>
<dbReference type="EMBL" id="QGKX02000004">
    <property type="protein sequence ID" value="KAF3603018.1"/>
    <property type="molecule type" value="Genomic_DNA"/>
</dbReference>
<evidence type="ECO:0000313" key="2">
    <source>
        <dbReference type="Proteomes" id="UP000712600"/>
    </source>
</evidence>
<dbReference type="Proteomes" id="UP000712600">
    <property type="component" value="Unassembled WGS sequence"/>
</dbReference>
<protein>
    <submittedName>
        <fullName evidence="1">Uncharacterized protein</fullName>
    </submittedName>
</protein>
<reference evidence="1" key="1">
    <citation type="submission" date="2019-12" db="EMBL/GenBank/DDBJ databases">
        <title>Genome sequencing and annotation of Brassica cretica.</title>
        <authorList>
            <person name="Studholme D.J."/>
            <person name="Sarris P."/>
        </authorList>
    </citation>
    <scope>NUCLEOTIDE SEQUENCE</scope>
    <source>
        <strain evidence="1">PFS-109/04</strain>
        <tissue evidence="1">Leaf</tissue>
    </source>
</reference>
<gene>
    <name evidence="1" type="ORF">F2Q69_00034387</name>
</gene>
<accession>A0A8S9SQG1</accession>